<keyword evidence="1" id="KW-1133">Transmembrane helix</keyword>
<dbReference type="EMBL" id="SDAM02004710">
    <property type="protein sequence ID" value="KAH6820096.1"/>
    <property type="molecule type" value="Genomic_DNA"/>
</dbReference>
<organism evidence="2 3">
    <name type="scientific">Perilla frutescens var. hirtella</name>
    <name type="common">Perilla citriodora</name>
    <name type="synonym">Perilla setoyensis</name>
    <dbReference type="NCBI Taxonomy" id="608512"/>
    <lineage>
        <taxon>Eukaryota</taxon>
        <taxon>Viridiplantae</taxon>
        <taxon>Streptophyta</taxon>
        <taxon>Embryophyta</taxon>
        <taxon>Tracheophyta</taxon>
        <taxon>Spermatophyta</taxon>
        <taxon>Magnoliopsida</taxon>
        <taxon>eudicotyledons</taxon>
        <taxon>Gunneridae</taxon>
        <taxon>Pentapetalae</taxon>
        <taxon>asterids</taxon>
        <taxon>lamiids</taxon>
        <taxon>Lamiales</taxon>
        <taxon>Lamiaceae</taxon>
        <taxon>Nepetoideae</taxon>
        <taxon>Elsholtzieae</taxon>
        <taxon>Perilla</taxon>
    </lineage>
</organism>
<keyword evidence="3" id="KW-1185">Reference proteome</keyword>
<evidence type="ECO:0000313" key="2">
    <source>
        <dbReference type="EMBL" id="KAH6820096.1"/>
    </source>
</evidence>
<keyword evidence="1" id="KW-0472">Membrane</keyword>
<reference evidence="2 3" key="1">
    <citation type="journal article" date="2021" name="Nat. Commun.">
        <title>Incipient diploidization of the medicinal plant Perilla within 10,000 years.</title>
        <authorList>
            <person name="Zhang Y."/>
            <person name="Shen Q."/>
            <person name="Leng L."/>
            <person name="Zhang D."/>
            <person name="Chen S."/>
            <person name="Shi Y."/>
            <person name="Ning Z."/>
            <person name="Chen S."/>
        </authorList>
    </citation>
    <scope>NUCLEOTIDE SEQUENCE [LARGE SCALE GENOMIC DNA]</scope>
    <source>
        <strain evidence="3">cv. PC099</strain>
    </source>
</reference>
<accession>A0AAD4IRR1</accession>
<protein>
    <submittedName>
        <fullName evidence="2">Uncharacterized protein</fullName>
    </submittedName>
</protein>
<proteinExistence type="predicted"/>
<dbReference type="Proteomes" id="UP001190926">
    <property type="component" value="Unassembled WGS sequence"/>
</dbReference>
<sequence length="81" mass="9154">MRILFLHSSISLLASAFVFLVIVVFMSFFSLTLTLFKLVFHFFVRIPERVEATAMGRRLHDSSIQFEALALVSASCPAAWT</sequence>
<dbReference type="AlphaFoldDB" id="A0AAD4IRR1"/>
<comment type="caution">
    <text evidence="2">The sequence shown here is derived from an EMBL/GenBank/DDBJ whole genome shotgun (WGS) entry which is preliminary data.</text>
</comment>
<evidence type="ECO:0000313" key="3">
    <source>
        <dbReference type="Proteomes" id="UP001190926"/>
    </source>
</evidence>
<keyword evidence="1" id="KW-0812">Transmembrane</keyword>
<feature type="transmembrane region" description="Helical" evidence="1">
    <location>
        <begin position="12"/>
        <end position="36"/>
    </location>
</feature>
<evidence type="ECO:0000256" key="1">
    <source>
        <dbReference type="SAM" id="Phobius"/>
    </source>
</evidence>
<gene>
    <name evidence="2" type="ORF">C2S53_015899</name>
</gene>
<name>A0AAD4IRR1_PERFH</name>